<evidence type="ECO:0000313" key="4">
    <source>
        <dbReference type="Proteomes" id="UP000574369"/>
    </source>
</evidence>
<evidence type="ECO:0000313" key="3">
    <source>
        <dbReference type="EMBL" id="MBB3196779.1"/>
    </source>
</evidence>
<evidence type="ECO:0000256" key="2">
    <source>
        <dbReference type="SAM" id="Phobius"/>
    </source>
</evidence>
<reference evidence="3 4" key="1">
    <citation type="submission" date="2020-08" db="EMBL/GenBank/DDBJ databases">
        <title>Genomic Encyclopedia of Type Strains, Phase III (KMG-III): the genomes of soil and plant-associated and newly described type strains.</title>
        <authorList>
            <person name="Whitman W."/>
        </authorList>
    </citation>
    <scope>NUCLEOTIDE SEQUENCE [LARGE SCALE GENOMIC DNA]</scope>
    <source>
        <strain evidence="3 4">CECT 7247</strain>
    </source>
</reference>
<name>A0ABR6GXK5_9BURK</name>
<dbReference type="Proteomes" id="UP000574369">
    <property type="component" value="Unassembled WGS sequence"/>
</dbReference>
<organism evidence="3 4">
    <name type="scientific">Roseateles terrae</name>
    <dbReference type="NCBI Taxonomy" id="431060"/>
    <lineage>
        <taxon>Bacteria</taxon>
        <taxon>Pseudomonadati</taxon>
        <taxon>Pseudomonadota</taxon>
        <taxon>Betaproteobacteria</taxon>
        <taxon>Burkholderiales</taxon>
        <taxon>Sphaerotilaceae</taxon>
        <taxon>Roseateles</taxon>
    </lineage>
</organism>
<feature type="compositionally biased region" description="Low complexity" evidence="1">
    <location>
        <begin position="88"/>
        <end position="99"/>
    </location>
</feature>
<dbReference type="EMBL" id="JACHXO010000009">
    <property type="protein sequence ID" value="MBB3196779.1"/>
    <property type="molecule type" value="Genomic_DNA"/>
</dbReference>
<keyword evidence="2" id="KW-1133">Transmembrane helix</keyword>
<feature type="region of interest" description="Disordered" evidence="1">
    <location>
        <begin position="76"/>
        <end position="159"/>
    </location>
</feature>
<accession>A0ABR6GXK5</accession>
<feature type="transmembrane region" description="Helical" evidence="2">
    <location>
        <begin position="32"/>
        <end position="53"/>
    </location>
</feature>
<protein>
    <submittedName>
        <fullName evidence="3">Uncharacterized protein</fullName>
    </submittedName>
</protein>
<gene>
    <name evidence="3" type="ORF">FHS28_004204</name>
</gene>
<keyword evidence="2" id="KW-0812">Transmembrane</keyword>
<comment type="caution">
    <text evidence="3">The sequence shown here is derived from an EMBL/GenBank/DDBJ whole genome shotgun (WGS) entry which is preliminary data.</text>
</comment>
<keyword evidence="4" id="KW-1185">Reference proteome</keyword>
<keyword evidence="2" id="KW-0472">Membrane</keyword>
<dbReference type="RefSeq" id="WP_088453937.1">
    <property type="nucleotide sequence ID" value="NZ_JACHXO010000009.1"/>
</dbReference>
<evidence type="ECO:0000256" key="1">
    <source>
        <dbReference type="SAM" id="MobiDB-lite"/>
    </source>
</evidence>
<proteinExistence type="predicted"/>
<sequence length="159" mass="17236">MSSSVTSSVTASLPPGTLTGSSAQTLWMSADVVWTIFFVLLALSLLASLRFDWLRVWWIDQWRHLTGADDAKDRLSATVSLPQPRSPGAPATHPPAHGHAQSHGHAPAPSLRMHRHRPSALPGQPGPTGLAEGFHRPLRPAAPPSLGQRPLFHRTGRRH</sequence>